<comment type="caution">
    <text evidence="2">The sequence shown here is derived from an EMBL/GenBank/DDBJ whole genome shotgun (WGS) entry which is preliminary data.</text>
</comment>
<dbReference type="EMBL" id="BAABEZ010000022">
    <property type="protein sequence ID" value="GAA4455369.1"/>
    <property type="molecule type" value="Genomic_DNA"/>
</dbReference>
<dbReference type="Proteomes" id="UP001501410">
    <property type="component" value="Unassembled WGS sequence"/>
</dbReference>
<dbReference type="RefSeq" id="WP_344825932.1">
    <property type="nucleotide sequence ID" value="NZ_BAABEZ010000022.1"/>
</dbReference>
<proteinExistence type="predicted"/>
<protein>
    <submittedName>
        <fullName evidence="2">GLPGLI family protein</fullName>
    </submittedName>
</protein>
<accession>A0ABP8MW56</accession>
<dbReference type="InterPro" id="IPR005901">
    <property type="entry name" value="GLPGLI"/>
</dbReference>
<organism evidence="2 3">
    <name type="scientific">Rurimicrobium arvi</name>
    <dbReference type="NCBI Taxonomy" id="2049916"/>
    <lineage>
        <taxon>Bacteria</taxon>
        <taxon>Pseudomonadati</taxon>
        <taxon>Bacteroidota</taxon>
        <taxon>Chitinophagia</taxon>
        <taxon>Chitinophagales</taxon>
        <taxon>Chitinophagaceae</taxon>
        <taxon>Rurimicrobium</taxon>
    </lineage>
</organism>
<feature type="signal peptide" evidence="1">
    <location>
        <begin position="1"/>
        <end position="21"/>
    </location>
</feature>
<feature type="chain" id="PRO_5046218089" evidence="1">
    <location>
        <begin position="22"/>
        <end position="250"/>
    </location>
</feature>
<keyword evidence="3" id="KW-1185">Reference proteome</keyword>
<reference evidence="3" key="1">
    <citation type="journal article" date="2019" name="Int. J. Syst. Evol. Microbiol.">
        <title>The Global Catalogue of Microorganisms (GCM) 10K type strain sequencing project: providing services to taxonomists for standard genome sequencing and annotation.</title>
        <authorList>
            <consortium name="The Broad Institute Genomics Platform"/>
            <consortium name="The Broad Institute Genome Sequencing Center for Infectious Disease"/>
            <person name="Wu L."/>
            <person name="Ma J."/>
        </authorList>
    </citation>
    <scope>NUCLEOTIDE SEQUENCE [LARGE SCALE GENOMIC DNA]</scope>
    <source>
        <strain evidence="3">JCM 31921</strain>
    </source>
</reference>
<keyword evidence="1" id="KW-0732">Signal</keyword>
<dbReference type="NCBIfam" id="TIGR01200">
    <property type="entry name" value="GLPGLI"/>
    <property type="match status" value="1"/>
</dbReference>
<gene>
    <name evidence="2" type="ORF">GCM10023092_18900</name>
</gene>
<evidence type="ECO:0000313" key="3">
    <source>
        <dbReference type="Proteomes" id="UP001501410"/>
    </source>
</evidence>
<sequence length="250" mass="28371">MKALKYIIAAFAVALSLSADAQVVLQGRIEYQRKMNIHRQFDDFGDGEMNSYMEAFMAKLPKFDTRSFNYRFTTQQSRYEPIKQDENPALSMMGGLPGTETIVFSDFSRHQFVAQKKVFEQTFLLADSLKPFKWKVLDEVRTIAGYSCRKASCRIHDSVVVVAFYTDQIPVSGGPESFSGLPGMILEIAIPRLYTTWIAQSVVLEAVGPDKLGVPEKGKKIAMKDAESTIRESTKNWGKFAEKYIWWTCL</sequence>
<evidence type="ECO:0000313" key="2">
    <source>
        <dbReference type="EMBL" id="GAA4455369.1"/>
    </source>
</evidence>
<evidence type="ECO:0000256" key="1">
    <source>
        <dbReference type="SAM" id="SignalP"/>
    </source>
</evidence>
<name>A0ABP8MW56_9BACT</name>
<dbReference type="Pfam" id="PF09697">
    <property type="entry name" value="Porph_ging"/>
    <property type="match status" value="1"/>
</dbReference>